<keyword evidence="3" id="KW-1185">Reference proteome</keyword>
<evidence type="ECO:0000313" key="2">
    <source>
        <dbReference type="EMBL" id="EFO81654.1"/>
    </source>
</evidence>
<keyword evidence="1" id="KW-0472">Membrane</keyword>
<name>E1IB08_9CHLR</name>
<sequence length="136" mass="15081">MNRNWNWQGWLAIAIACLALVISLSDRVGWRDPRQMMMGTAPNQMMMQPGPGHMMDRNNTPPQMMPGWNDQNAMPHHMMGQRGGWGAFGILGGVLGGLLDLAKLAGLGLLAWLLWRLFTQRQAAPLTPAGHDPRVE</sequence>
<dbReference type="Proteomes" id="UP000054010">
    <property type="component" value="Unassembled WGS sequence"/>
</dbReference>
<keyword evidence="1" id="KW-1133">Transmembrane helix</keyword>
<evidence type="ECO:0000313" key="3">
    <source>
        <dbReference type="Proteomes" id="UP000054010"/>
    </source>
</evidence>
<organism evidence="2 3">
    <name type="scientific">Oscillochloris trichoides DG-6</name>
    <dbReference type="NCBI Taxonomy" id="765420"/>
    <lineage>
        <taxon>Bacteria</taxon>
        <taxon>Bacillati</taxon>
        <taxon>Chloroflexota</taxon>
        <taxon>Chloroflexia</taxon>
        <taxon>Chloroflexales</taxon>
        <taxon>Chloroflexineae</taxon>
        <taxon>Oscillochloridaceae</taxon>
        <taxon>Oscillochloris</taxon>
    </lineage>
</organism>
<dbReference type="PROSITE" id="PS51257">
    <property type="entry name" value="PROKAR_LIPOPROTEIN"/>
    <property type="match status" value="1"/>
</dbReference>
<dbReference type="AlphaFoldDB" id="E1IB08"/>
<dbReference type="HOGENOM" id="CLU_1873356_0_0_0"/>
<gene>
    <name evidence="2" type="ORF">OSCT_0509</name>
</gene>
<keyword evidence="1" id="KW-0812">Transmembrane</keyword>
<comment type="caution">
    <text evidence="2">The sequence shown here is derived from an EMBL/GenBank/DDBJ whole genome shotgun (WGS) entry which is preliminary data.</text>
</comment>
<accession>E1IB08</accession>
<reference evidence="2 3" key="1">
    <citation type="journal article" date="2011" name="J. Bacteriol.">
        <title>Draft genome sequence of the anoxygenic filamentous phototrophic bacterium Oscillochloris trichoides subsp. DG-6.</title>
        <authorList>
            <person name="Kuznetsov B.B."/>
            <person name="Ivanovsky R.N."/>
            <person name="Keppen O.I."/>
            <person name="Sukhacheva M.V."/>
            <person name="Bumazhkin B.K."/>
            <person name="Patutina E.O."/>
            <person name="Beletsky A.V."/>
            <person name="Mardanov A.V."/>
            <person name="Baslerov R.V."/>
            <person name="Panteleeva A.N."/>
            <person name="Kolganova T.V."/>
            <person name="Ravin N.V."/>
            <person name="Skryabin K.G."/>
        </authorList>
    </citation>
    <scope>NUCLEOTIDE SEQUENCE [LARGE SCALE GENOMIC DNA]</scope>
    <source>
        <strain evidence="2 3">DG-6</strain>
    </source>
</reference>
<protein>
    <submittedName>
        <fullName evidence="2">Uncharacterized protein</fullName>
    </submittedName>
</protein>
<dbReference type="EMBL" id="ADVR01000008">
    <property type="protein sequence ID" value="EFO81654.1"/>
    <property type="molecule type" value="Genomic_DNA"/>
</dbReference>
<evidence type="ECO:0000256" key="1">
    <source>
        <dbReference type="SAM" id="Phobius"/>
    </source>
</evidence>
<feature type="transmembrane region" description="Helical" evidence="1">
    <location>
        <begin position="85"/>
        <end position="115"/>
    </location>
</feature>
<proteinExistence type="predicted"/>